<protein>
    <recommendedName>
        <fullName evidence="1">SCP2 domain-containing protein</fullName>
    </recommendedName>
</protein>
<dbReference type="InterPro" id="IPR003033">
    <property type="entry name" value="SCP2_sterol-bd_dom"/>
</dbReference>
<evidence type="ECO:0000259" key="1">
    <source>
        <dbReference type="Pfam" id="PF02036"/>
    </source>
</evidence>
<dbReference type="GO" id="GO:0005829">
    <property type="term" value="C:cytosol"/>
    <property type="evidence" value="ECO:0000318"/>
    <property type="project" value="GO_Central"/>
</dbReference>
<dbReference type="RefSeq" id="XP_002115438.1">
    <property type="nucleotide sequence ID" value="XM_002115402.1"/>
</dbReference>
<proteinExistence type="predicted"/>
<reference evidence="2 3" key="1">
    <citation type="journal article" date="2008" name="Nature">
        <title>The Trichoplax genome and the nature of placozoans.</title>
        <authorList>
            <person name="Srivastava M."/>
            <person name="Begovic E."/>
            <person name="Chapman J."/>
            <person name="Putnam N.H."/>
            <person name="Hellsten U."/>
            <person name="Kawashima T."/>
            <person name="Kuo A."/>
            <person name="Mitros T."/>
            <person name="Salamov A."/>
            <person name="Carpenter M.L."/>
            <person name="Signorovitch A.Y."/>
            <person name="Moreno M.A."/>
            <person name="Kamm K."/>
            <person name="Grimwood J."/>
            <person name="Schmutz J."/>
            <person name="Shapiro H."/>
            <person name="Grigoriev I.V."/>
            <person name="Buss L.W."/>
            <person name="Schierwater B."/>
            <person name="Dellaporta S.L."/>
            <person name="Rokhsar D.S."/>
        </authorList>
    </citation>
    <scope>NUCLEOTIDE SEQUENCE [LARGE SCALE GENOMIC DNA]</scope>
    <source>
        <strain evidence="2 3">Grell-BS-1999</strain>
    </source>
</reference>
<dbReference type="Proteomes" id="UP000009022">
    <property type="component" value="Unassembled WGS sequence"/>
</dbReference>
<dbReference type="PANTHER" id="PTHR10094:SF25">
    <property type="entry name" value="SCP2 STEROL-BINDING DOMAIN-CONTAINING PROTEIN 1"/>
    <property type="match status" value="1"/>
</dbReference>
<dbReference type="SUPFAM" id="SSF55718">
    <property type="entry name" value="SCP-like"/>
    <property type="match status" value="1"/>
</dbReference>
<keyword evidence="3" id="KW-1185">Reference proteome</keyword>
<dbReference type="HOGENOM" id="CLU_1279135_0_0_1"/>
<dbReference type="GeneID" id="6756651"/>
<dbReference type="PANTHER" id="PTHR10094">
    <property type="entry name" value="STEROL CARRIER PROTEIN 2 SCP-2 FAMILY PROTEIN"/>
    <property type="match status" value="1"/>
</dbReference>
<dbReference type="KEGG" id="tad:TRIADDRAFT_59383"/>
<dbReference type="InParanoid" id="B3S4X6"/>
<dbReference type="Gene3D" id="3.30.1050.10">
    <property type="entry name" value="SCP2 sterol-binding domain"/>
    <property type="match status" value="1"/>
</dbReference>
<accession>B3S4X6</accession>
<evidence type="ECO:0000313" key="3">
    <source>
        <dbReference type="Proteomes" id="UP000009022"/>
    </source>
</evidence>
<sequence>MDNLTRDPSISLYLLDDREKDQLRVFSLKSANYPRLELCTTSDQISADQAPLDQAPPDQSLTSELQQIVNSQKENLVKAVDGVICFQVISTVDQQLKYSWVLDLKQGEFRDGKDENADCTITFTSKKPEKIQSGQWRDRLLYDSLILNLCLGLQKCVAYFKKSILKSSWNITGDESVFRRLLRVLINNRFNMPSFLSGFLTDFFGVIIKLKIKSKL</sequence>
<dbReference type="CTD" id="6756651"/>
<evidence type="ECO:0000313" key="2">
    <source>
        <dbReference type="EMBL" id="EDV22283.1"/>
    </source>
</evidence>
<gene>
    <name evidence="2" type="ORF">TRIADDRAFT_59383</name>
</gene>
<dbReference type="InterPro" id="IPR036527">
    <property type="entry name" value="SCP2_sterol-bd_dom_sf"/>
</dbReference>
<dbReference type="AlphaFoldDB" id="B3S4X6"/>
<dbReference type="EMBL" id="DS985250">
    <property type="protein sequence ID" value="EDV22283.1"/>
    <property type="molecule type" value="Genomic_DNA"/>
</dbReference>
<name>B3S4X6_TRIAD</name>
<feature type="domain" description="SCP2" evidence="1">
    <location>
        <begin position="70"/>
        <end position="135"/>
    </location>
</feature>
<organism evidence="2 3">
    <name type="scientific">Trichoplax adhaerens</name>
    <name type="common">Trichoplax reptans</name>
    <dbReference type="NCBI Taxonomy" id="10228"/>
    <lineage>
        <taxon>Eukaryota</taxon>
        <taxon>Metazoa</taxon>
        <taxon>Placozoa</taxon>
        <taxon>Uniplacotomia</taxon>
        <taxon>Trichoplacea</taxon>
        <taxon>Trichoplacidae</taxon>
        <taxon>Trichoplax</taxon>
    </lineage>
</organism>
<dbReference type="Pfam" id="PF02036">
    <property type="entry name" value="SCP2"/>
    <property type="match status" value="1"/>
</dbReference>